<dbReference type="Gene3D" id="3.40.50.1970">
    <property type="match status" value="1"/>
</dbReference>
<comment type="caution">
    <text evidence="5">The sequence shown here is derived from an EMBL/GenBank/DDBJ whole genome shotgun (WGS) entry which is preliminary data.</text>
</comment>
<organism evidence="5 6">
    <name type="scientific">Cytospora chrysosperma</name>
    <name type="common">Cytospora canker fungus</name>
    <name type="synonym">Sphaeria chrysosperma</name>
    <dbReference type="NCBI Taxonomy" id="252740"/>
    <lineage>
        <taxon>Eukaryota</taxon>
        <taxon>Fungi</taxon>
        <taxon>Dikarya</taxon>
        <taxon>Ascomycota</taxon>
        <taxon>Pezizomycotina</taxon>
        <taxon>Sordariomycetes</taxon>
        <taxon>Sordariomycetidae</taxon>
        <taxon>Diaporthales</taxon>
        <taxon>Cytosporaceae</taxon>
        <taxon>Cytospora</taxon>
    </lineage>
</organism>
<dbReference type="CDD" id="cd08177">
    <property type="entry name" value="MAR"/>
    <property type="match status" value="1"/>
</dbReference>
<dbReference type="GO" id="GO:0090560">
    <property type="term" value="F:2-(3-amino-3-carboxypropyl)histidine synthase activity"/>
    <property type="evidence" value="ECO:0007669"/>
    <property type="project" value="InterPro"/>
</dbReference>
<dbReference type="AlphaFoldDB" id="A0A423W8L6"/>
<name>A0A423W8L6_CYTCH</name>
<dbReference type="InterPro" id="IPR001670">
    <property type="entry name" value="ADH_Fe/GldA"/>
</dbReference>
<dbReference type="GO" id="GO:0004022">
    <property type="term" value="F:alcohol dehydrogenase (NAD+) activity"/>
    <property type="evidence" value="ECO:0007669"/>
    <property type="project" value="TreeGrafter"/>
</dbReference>
<keyword evidence="2" id="KW-0520">NAD</keyword>
<dbReference type="Pfam" id="PF00465">
    <property type="entry name" value="Fe-ADH"/>
    <property type="match status" value="1"/>
</dbReference>
<dbReference type="SUPFAM" id="SSF56796">
    <property type="entry name" value="Dehydroquinate synthase-like"/>
    <property type="match status" value="1"/>
</dbReference>
<dbReference type="Gene3D" id="1.20.1090.10">
    <property type="entry name" value="Dehydroquinate synthase-like - alpha domain"/>
    <property type="match status" value="1"/>
</dbReference>
<dbReference type="PANTHER" id="PTHR11496:SF105">
    <property type="entry name" value="REDUCTASE, PUTATIVE (AFU_ORTHOLOGUE AFUA_6G07090)-RELATED"/>
    <property type="match status" value="1"/>
</dbReference>
<evidence type="ECO:0000256" key="2">
    <source>
        <dbReference type="ARBA" id="ARBA00023027"/>
    </source>
</evidence>
<dbReference type="GO" id="GO:0046872">
    <property type="term" value="F:metal ion binding"/>
    <property type="evidence" value="ECO:0007669"/>
    <property type="project" value="InterPro"/>
</dbReference>
<evidence type="ECO:0000256" key="1">
    <source>
        <dbReference type="ARBA" id="ARBA00023002"/>
    </source>
</evidence>
<dbReference type="InterPro" id="IPR039697">
    <property type="entry name" value="Alcohol_dehydrogenase_Fe"/>
</dbReference>
<dbReference type="InterPro" id="IPR056798">
    <property type="entry name" value="ADH_Fe_C"/>
</dbReference>
<dbReference type="OrthoDB" id="3360544at2759"/>
<dbReference type="PANTHER" id="PTHR11496">
    <property type="entry name" value="ALCOHOL DEHYDROGENASE"/>
    <property type="match status" value="1"/>
</dbReference>
<evidence type="ECO:0000259" key="3">
    <source>
        <dbReference type="Pfam" id="PF00465"/>
    </source>
</evidence>
<feature type="domain" description="Alcohol dehydrogenase iron-type/glycerol dehydrogenase GldA" evidence="3">
    <location>
        <begin position="10"/>
        <end position="152"/>
    </location>
</feature>
<dbReference type="GO" id="GO:0017183">
    <property type="term" value="P:protein histidyl modification to diphthamide"/>
    <property type="evidence" value="ECO:0007669"/>
    <property type="project" value="InterPro"/>
</dbReference>
<dbReference type="GO" id="GO:0018506">
    <property type="term" value="F:maleylacetate reductase activity"/>
    <property type="evidence" value="ECO:0007669"/>
    <property type="project" value="InterPro"/>
</dbReference>
<dbReference type="SFLD" id="SFLDS00032">
    <property type="entry name" value="Radical_SAM_3-amino-3-carboxyp"/>
    <property type="match status" value="1"/>
</dbReference>
<dbReference type="GO" id="GO:0005739">
    <property type="term" value="C:mitochondrion"/>
    <property type="evidence" value="ECO:0007669"/>
    <property type="project" value="TreeGrafter"/>
</dbReference>
<evidence type="ECO:0000313" key="5">
    <source>
        <dbReference type="EMBL" id="ROV99708.1"/>
    </source>
</evidence>
<feature type="domain" description="Fe-containing alcohol dehydrogenase-like C-terminal" evidence="4">
    <location>
        <begin position="194"/>
        <end position="365"/>
    </location>
</feature>
<accession>A0A423W8L6</accession>
<dbReference type="InterPro" id="IPR016435">
    <property type="entry name" value="DPH1/DPH2"/>
</dbReference>
<evidence type="ECO:0000313" key="6">
    <source>
        <dbReference type="Proteomes" id="UP000284375"/>
    </source>
</evidence>
<dbReference type="Pfam" id="PF25137">
    <property type="entry name" value="ADH_Fe_C"/>
    <property type="match status" value="1"/>
</dbReference>
<dbReference type="EMBL" id="LJZO01000010">
    <property type="protein sequence ID" value="ROV99708.1"/>
    <property type="molecule type" value="Genomic_DNA"/>
</dbReference>
<protein>
    <submittedName>
        <fullName evidence="5">Uncharacterized protein</fullName>
    </submittedName>
</protein>
<gene>
    <name evidence="5" type="ORF">VSDG_02942</name>
</gene>
<sequence>MDNFEYNANPGRVIFGRGTINKLPAELERQKLTNPLLLTTPHQVSQGEALKGVLGGKVAGVFSKATMHTPTNVTDEALKQVDSVGADCVVSIGGGSTIGLGKAISIRTGLPHICIPTTYAGSEMTPILGETADGAKKTRSDPKILPGTVIYDVDLTMTLTADMSAVSGVNAIAHAGNHLSFPFVNAMLITLNEVEALYARNTNPIISILAIEGTKAIASSLPIIVNNPSDLEARSKALYGAWLCGTCLGSVGMSLHHKLCHTLGGSFGLPHAETHTAVLPHALAYNAPEIPDAMVKLAEAFPESNGDAIHGLNVLLEKLKVKRGLKEFGMEESDIDKAADIAVSNPYWNPREIMREPVRELIRRVWAGESASADL</sequence>
<keyword evidence="1" id="KW-0560">Oxidoreductase</keyword>
<keyword evidence="6" id="KW-1185">Reference proteome</keyword>
<dbReference type="Proteomes" id="UP000284375">
    <property type="component" value="Unassembled WGS sequence"/>
</dbReference>
<dbReference type="STRING" id="252740.A0A423W8L6"/>
<evidence type="ECO:0000259" key="4">
    <source>
        <dbReference type="Pfam" id="PF25137"/>
    </source>
</evidence>
<reference evidence="5 6" key="1">
    <citation type="submission" date="2015-09" db="EMBL/GenBank/DDBJ databases">
        <title>Host preference determinants of Valsa canker pathogens revealed by comparative genomics.</title>
        <authorList>
            <person name="Yin Z."/>
            <person name="Huang L."/>
        </authorList>
    </citation>
    <scope>NUCLEOTIDE SEQUENCE [LARGE SCALE GENOMIC DNA]</scope>
    <source>
        <strain evidence="5 6">YSFL</strain>
    </source>
</reference>
<proteinExistence type="predicted"/>
<dbReference type="InterPro" id="IPR034786">
    <property type="entry name" value="MAR"/>
</dbReference>